<gene>
    <name evidence="2" type="ORF">D1868_01605</name>
</gene>
<dbReference type="InterPro" id="IPR053657">
    <property type="entry name" value="Ced-DNA_import"/>
</dbReference>
<proteinExistence type="predicted"/>
<keyword evidence="3" id="KW-1185">Reference proteome</keyword>
<sequence>MESKQLLIIPILLVFLGIISRNFIFLILAAVSVILVRPDFLKIDILAQKFKDFILFNRKIIENEYRIIDGILESKDEYKAFVIVDDIPFDYRDLSNEGLRAKVISFHKVLDVVDNVDIIFRKKSIDKNKFLESLFRRAQNLRVITEADPSNEKVKNELLMIQEMIKKISEGEPPFQYIIYFVVTSPSREKALASATLLRKGLESIGIKARLARTSEVEDFITSGYIRRKEKVGFPTQIPYFTVFSIPKSPTYQIISDGIYLGKEIGTARSVFWNLEKTMNPHVLVIGPSGAGKTEFLISTGVKINTWYHIPVVFFDVKNDIKLRLRRKGIKPVILNPLIYSINLLKISENINQGIYVSLLENVISNSFRMDKYSSSILYKVITEAFSRFQEPTWNSVIEQINQLDVTEEVKIYLSKIVNKIKSVDIESSDESLVDKIEEGVYVIDLSLIKSEELKRFVIYSILVKIINKYNIADDKFKISLVIDEAWTILRSESEDYSLVADIIKRGRGYGIILMMATQNLYDLGELSDIFLENSGLLVFMNNGDKKFWSEVKRFANLSDEEIYRELSFLGRGEGVIRFIGDPRPLVVKLDTFAS</sequence>
<protein>
    <submittedName>
        <fullName evidence="2">ATP-binding protein</fullName>
    </submittedName>
</protein>
<dbReference type="RefSeq" id="WP_156005035.1">
    <property type="nucleotide sequence ID" value="NZ_CP045483.1"/>
</dbReference>
<organism evidence="2 3">
    <name type="scientific">Stygiolobus azoricus</name>
    <dbReference type="NCBI Taxonomy" id="41675"/>
    <lineage>
        <taxon>Archaea</taxon>
        <taxon>Thermoproteota</taxon>
        <taxon>Thermoprotei</taxon>
        <taxon>Sulfolobales</taxon>
        <taxon>Sulfolobaceae</taxon>
        <taxon>Stygiolobus</taxon>
    </lineage>
</organism>
<dbReference type="PANTHER" id="PTHR30121">
    <property type="entry name" value="UNCHARACTERIZED PROTEIN YJGR-RELATED"/>
    <property type="match status" value="1"/>
</dbReference>
<dbReference type="NCBIfam" id="NF041017">
    <property type="entry name" value="DNA_import_CedB"/>
    <property type="match status" value="1"/>
</dbReference>
<dbReference type="InterPro" id="IPR051162">
    <property type="entry name" value="T4SS_component"/>
</dbReference>
<dbReference type="AlphaFoldDB" id="A0A650CLQ2"/>
<dbReference type="Gene3D" id="3.40.50.300">
    <property type="entry name" value="P-loop containing nucleotide triphosphate hydrolases"/>
    <property type="match status" value="2"/>
</dbReference>
<evidence type="ECO:0000256" key="1">
    <source>
        <dbReference type="SAM" id="Phobius"/>
    </source>
</evidence>
<dbReference type="KEGG" id="sazo:D1868_01605"/>
<keyword evidence="2" id="KW-0067">ATP-binding</keyword>
<keyword evidence="2" id="KW-0547">Nucleotide-binding</keyword>
<dbReference type="GO" id="GO:0005524">
    <property type="term" value="F:ATP binding"/>
    <property type="evidence" value="ECO:0007669"/>
    <property type="project" value="UniProtKB-KW"/>
</dbReference>
<dbReference type="InterPro" id="IPR027417">
    <property type="entry name" value="P-loop_NTPase"/>
</dbReference>
<name>A0A650CLQ2_9CREN</name>
<dbReference type="PANTHER" id="PTHR30121:SF6">
    <property type="entry name" value="SLR6007 PROTEIN"/>
    <property type="match status" value="1"/>
</dbReference>
<keyword evidence="1" id="KW-0812">Transmembrane</keyword>
<reference evidence="2 3" key="1">
    <citation type="submission" date="2019-10" db="EMBL/GenBank/DDBJ databases">
        <title>Genome Sequences from Six Type Strain Members of the Archaeal Family Sulfolobaceae: Acidianus ambivalens, Acidianus infernus, Metallosphaera prunae, Stygiolobus azoricus, Sulfolobus metallicus, and Sulfurisphaera ohwakuensis.</title>
        <authorList>
            <person name="Counts J.A."/>
            <person name="Kelly R.M."/>
        </authorList>
    </citation>
    <scope>NUCLEOTIDE SEQUENCE [LARGE SCALE GENOMIC DNA]</scope>
    <source>
        <strain evidence="2 3">FC6</strain>
    </source>
</reference>
<dbReference type="EMBL" id="CP045483">
    <property type="protein sequence ID" value="QGR18814.1"/>
    <property type="molecule type" value="Genomic_DNA"/>
</dbReference>
<keyword evidence="1" id="KW-1133">Transmembrane helix</keyword>
<accession>A0A650CLQ2</accession>
<dbReference type="Proteomes" id="UP000423396">
    <property type="component" value="Chromosome"/>
</dbReference>
<dbReference type="OrthoDB" id="10575at2157"/>
<keyword evidence="1" id="KW-0472">Membrane</keyword>
<evidence type="ECO:0000313" key="2">
    <source>
        <dbReference type="EMBL" id="QGR18814.1"/>
    </source>
</evidence>
<evidence type="ECO:0000313" key="3">
    <source>
        <dbReference type="Proteomes" id="UP000423396"/>
    </source>
</evidence>
<dbReference type="SUPFAM" id="SSF52540">
    <property type="entry name" value="P-loop containing nucleoside triphosphate hydrolases"/>
    <property type="match status" value="1"/>
</dbReference>
<feature type="transmembrane region" description="Helical" evidence="1">
    <location>
        <begin position="7"/>
        <end position="36"/>
    </location>
</feature>
<dbReference type="GeneID" id="42797729"/>